<keyword evidence="1" id="KW-0472">Membrane</keyword>
<dbReference type="Proteomes" id="UP000254707">
    <property type="component" value="Unassembled WGS sequence"/>
</dbReference>
<dbReference type="AlphaFoldDB" id="A0A380HK20"/>
<sequence>MQFKNIAPEVGRFVLAIIFINVVLPAPFFPIKPTTSPRFMVNETPSITLKSAPLKRL</sequence>
<protein>
    <submittedName>
        <fullName evidence="2">Uncharacterized protein</fullName>
    </submittedName>
</protein>
<proteinExistence type="predicted"/>
<accession>A0A380HK20</accession>
<gene>
    <name evidence="2" type="ORF">NCTC7688_00271</name>
</gene>
<reference evidence="2 3" key="1">
    <citation type="submission" date="2018-06" db="EMBL/GenBank/DDBJ databases">
        <authorList>
            <consortium name="Pathogen Informatics"/>
            <person name="Doyle S."/>
        </authorList>
    </citation>
    <scope>NUCLEOTIDE SEQUENCE [LARGE SCALE GENOMIC DNA]</scope>
    <source>
        <strain evidence="2 3">NCTC7688</strain>
    </source>
</reference>
<evidence type="ECO:0000313" key="3">
    <source>
        <dbReference type="Proteomes" id="UP000254707"/>
    </source>
</evidence>
<keyword evidence="1" id="KW-0812">Transmembrane</keyword>
<dbReference type="EMBL" id="UHED01000001">
    <property type="protein sequence ID" value="SUM81777.1"/>
    <property type="molecule type" value="Genomic_DNA"/>
</dbReference>
<keyword evidence="1" id="KW-1133">Transmembrane helix</keyword>
<feature type="transmembrane region" description="Helical" evidence="1">
    <location>
        <begin position="12"/>
        <end position="31"/>
    </location>
</feature>
<organism evidence="2 3">
    <name type="scientific">Staphylococcus saprophyticus</name>
    <dbReference type="NCBI Taxonomy" id="29385"/>
    <lineage>
        <taxon>Bacteria</taxon>
        <taxon>Bacillati</taxon>
        <taxon>Bacillota</taxon>
        <taxon>Bacilli</taxon>
        <taxon>Bacillales</taxon>
        <taxon>Staphylococcaceae</taxon>
        <taxon>Staphylococcus</taxon>
    </lineage>
</organism>
<name>A0A380HK20_STASA</name>
<evidence type="ECO:0000313" key="2">
    <source>
        <dbReference type="EMBL" id="SUM81777.1"/>
    </source>
</evidence>
<evidence type="ECO:0000256" key="1">
    <source>
        <dbReference type="SAM" id="Phobius"/>
    </source>
</evidence>